<dbReference type="InterPro" id="IPR002347">
    <property type="entry name" value="SDR_fam"/>
</dbReference>
<dbReference type="Gene3D" id="3.40.50.720">
    <property type="entry name" value="NAD(P)-binding Rossmann-like Domain"/>
    <property type="match status" value="1"/>
</dbReference>
<comment type="similarity">
    <text evidence="1">Belongs to the short-chain dehydrogenases/reductases (SDR) family.</text>
</comment>
<dbReference type="SUPFAM" id="SSF51735">
    <property type="entry name" value="NAD(P)-binding Rossmann-fold domains"/>
    <property type="match status" value="1"/>
</dbReference>
<dbReference type="Proteomes" id="UP000076857">
    <property type="component" value="Chromosome"/>
</dbReference>
<dbReference type="RefSeq" id="WP_063423726.1">
    <property type="nucleotide sequence ID" value="NZ_CP050951.1"/>
</dbReference>
<organism evidence="2 3">
    <name type="scientific">Pseudomonas putida</name>
    <name type="common">Arthrobacter siderocapsulatus</name>
    <dbReference type="NCBI Taxonomy" id="303"/>
    <lineage>
        <taxon>Bacteria</taxon>
        <taxon>Pseudomonadati</taxon>
        <taxon>Pseudomonadota</taxon>
        <taxon>Gammaproteobacteria</taxon>
        <taxon>Pseudomonadales</taxon>
        <taxon>Pseudomonadaceae</taxon>
        <taxon>Pseudomonas</taxon>
    </lineage>
</organism>
<evidence type="ECO:0000256" key="1">
    <source>
        <dbReference type="ARBA" id="ARBA00006484"/>
    </source>
</evidence>
<dbReference type="EMBL" id="CP050951">
    <property type="protein sequence ID" value="QJQ08660.1"/>
    <property type="molecule type" value="Genomic_DNA"/>
</dbReference>
<dbReference type="InterPro" id="IPR050259">
    <property type="entry name" value="SDR"/>
</dbReference>
<dbReference type="Pfam" id="PF00106">
    <property type="entry name" value="adh_short"/>
    <property type="match status" value="1"/>
</dbReference>
<gene>
    <name evidence="2" type="ORF">A3L25_004275</name>
</gene>
<reference evidence="2 3" key="1">
    <citation type="submission" date="2016-04" db="EMBL/GenBank/DDBJ databases">
        <authorList>
            <person name="Qiu J."/>
        </authorList>
    </citation>
    <scope>NUCLEOTIDE SEQUENCE [LARGE SCALE GENOMIC DNA]</scope>
    <source>
        <strain evidence="2 3">JQ581</strain>
    </source>
</reference>
<dbReference type="PRINTS" id="PR00081">
    <property type="entry name" value="GDHRDH"/>
</dbReference>
<name>A0AAP9MVR6_PSEPU</name>
<protein>
    <submittedName>
        <fullName evidence="2">SDR family oxidoreductase</fullName>
    </submittedName>
</protein>
<evidence type="ECO:0000313" key="3">
    <source>
        <dbReference type="Proteomes" id="UP000076857"/>
    </source>
</evidence>
<reference evidence="2 3" key="2">
    <citation type="submission" date="2020-04" db="EMBL/GenBank/DDBJ databases">
        <title>Complete genome sequence of Pseudomonas putida strain JQ581.</title>
        <authorList>
            <person name="Mu Y."/>
        </authorList>
    </citation>
    <scope>NUCLEOTIDE SEQUENCE [LARGE SCALE GENOMIC DNA]</scope>
    <source>
        <strain evidence="2 3">JQ581</strain>
    </source>
</reference>
<proteinExistence type="inferred from homology"/>
<accession>A0AAP9MVR6</accession>
<dbReference type="PANTHER" id="PTHR42879">
    <property type="entry name" value="3-OXOACYL-(ACYL-CARRIER-PROTEIN) REDUCTASE"/>
    <property type="match status" value="1"/>
</dbReference>
<dbReference type="PANTHER" id="PTHR42879:SF2">
    <property type="entry name" value="3-OXOACYL-[ACYL-CARRIER-PROTEIN] REDUCTASE FABG"/>
    <property type="match status" value="1"/>
</dbReference>
<dbReference type="AlphaFoldDB" id="A0AAP9MVR6"/>
<dbReference type="CDD" id="cd05233">
    <property type="entry name" value="SDR_c"/>
    <property type="match status" value="1"/>
</dbReference>
<sequence>MTDSRSFWVTGASNGLGLALVGRLLEQGHRVAASAKESDELDMLAAQHGQRFLRLPWQLHAEPDAADACQQICHAWCSLDGLIINAGTSDYLPDDVADSELFEAIGSTNQLAGELCLSKALPLLAKGDSPQVMALFNRYSALQLYGPTQVIAGWNNLPQWMREQRKPLKALGIGLTVVAPQSLKVPVTSVQAIPEQWTPQSVAQELLRRWPQGEPELILETLDVSSLWPLTR</sequence>
<evidence type="ECO:0000313" key="2">
    <source>
        <dbReference type="EMBL" id="QJQ08660.1"/>
    </source>
</evidence>
<dbReference type="InterPro" id="IPR036291">
    <property type="entry name" value="NAD(P)-bd_dom_sf"/>
</dbReference>